<dbReference type="GO" id="GO:0005829">
    <property type="term" value="C:cytosol"/>
    <property type="evidence" value="ECO:0007669"/>
    <property type="project" value="TreeGrafter"/>
</dbReference>
<sequence>MYLGIDVGGTHTDAVALDISGPGVEVVSACKVATRPRDLLGSVREALERVLQGVDRAKVKRLNLSTTLSTNAIVEGRTEEVGVLVIPGPGMDPTDYMLCRDYHVLDGAMDHRGNETARLDNTQCQAAIASCRANGVNTFAVVGKFSVRNPLHENTLRHMLCGTREGQACERADFVTLGHQLGGRLNFPRRVATAYFNCSVRRLYNDFADAVERGLEAMDMAHVRVNVLKADGGTMPLAFSRRMPVQSIFSGPAASVMGIIALCEIIHDSVILDIGGTTTDIAVFAAGSPLLERDGIAIGSHPTLVRALKVKSIGVGGDSALSVIGDTVRVGPRRLGPSMAAGGEHPTLTDALNCQGLSAVGDVDASRNGMAAFAEAHTISPDKLAAQAVDAAARTIHEQTRALVAEINDQPVYTIHELIEGKRIVPRKLYLMGGPAEAMRMPLFQRFQLSNEAPEHFAVANAVGAALTRTTTDVELFADTQKHIMFLPGLGHHENIPGTYTLEDAKRDAMNHLLAHLADLRLSADAQRAEITHASSFNMVDGMRTTGRNMRVKCQIKPGVERTLG</sequence>
<evidence type="ECO:0000313" key="4">
    <source>
        <dbReference type="Proteomes" id="UP000190027"/>
    </source>
</evidence>
<feature type="domain" description="Hydantoinase/oxoprolinase N-terminal" evidence="2">
    <location>
        <begin position="3"/>
        <end position="158"/>
    </location>
</feature>
<evidence type="ECO:0000259" key="1">
    <source>
        <dbReference type="Pfam" id="PF01968"/>
    </source>
</evidence>
<dbReference type="EMBL" id="FUYC01000017">
    <property type="protein sequence ID" value="SKA93552.1"/>
    <property type="molecule type" value="Genomic_DNA"/>
</dbReference>
<name>A0A1T4XVG2_9BACT</name>
<dbReference type="InterPro" id="IPR008040">
    <property type="entry name" value="Hydant_A_N"/>
</dbReference>
<accession>A0A1T4XVG2</accession>
<protein>
    <submittedName>
        <fullName evidence="3">Hydantoinase/oxoprolinase N-terminal region</fullName>
    </submittedName>
</protein>
<reference evidence="3 4" key="1">
    <citation type="submission" date="2017-02" db="EMBL/GenBank/DDBJ databases">
        <authorList>
            <person name="Peterson S.W."/>
        </authorList>
    </citation>
    <scope>NUCLEOTIDE SEQUENCE [LARGE SCALE GENOMIC DNA]</scope>
    <source>
        <strain evidence="3 4">DSM 16080</strain>
    </source>
</reference>
<dbReference type="InterPro" id="IPR045079">
    <property type="entry name" value="Oxoprolinase-like"/>
</dbReference>
<dbReference type="PANTHER" id="PTHR11365:SF2">
    <property type="entry name" value="5-OXOPROLINASE"/>
    <property type="match status" value="1"/>
</dbReference>
<dbReference type="GO" id="GO:0017168">
    <property type="term" value="F:5-oxoprolinase (ATP-hydrolyzing) activity"/>
    <property type="evidence" value="ECO:0007669"/>
    <property type="project" value="TreeGrafter"/>
</dbReference>
<organism evidence="3 4">
    <name type="scientific">Paucidesulfovibrio gracilis DSM 16080</name>
    <dbReference type="NCBI Taxonomy" id="1121449"/>
    <lineage>
        <taxon>Bacteria</taxon>
        <taxon>Pseudomonadati</taxon>
        <taxon>Thermodesulfobacteriota</taxon>
        <taxon>Desulfovibrionia</taxon>
        <taxon>Desulfovibrionales</taxon>
        <taxon>Desulfovibrionaceae</taxon>
        <taxon>Paucidesulfovibrio</taxon>
    </lineage>
</organism>
<dbReference type="PANTHER" id="PTHR11365">
    <property type="entry name" value="5-OXOPROLINASE RELATED"/>
    <property type="match status" value="1"/>
</dbReference>
<proteinExistence type="predicted"/>
<dbReference type="OrthoDB" id="9814788at2"/>
<dbReference type="InterPro" id="IPR002821">
    <property type="entry name" value="Hydantoinase_A"/>
</dbReference>
<dbReference type="STRING" id="1121449.SAMN02745704_02479"/>
<keyword evidence="4" id="KW-1185">Reference proteome</keyword>
<dbReference type="AlphaFoldDB" id="A0A1T4XVG2"/>
<dbReference type="SUPFAM" id="SSF53067">
    <property type="entry name" value="Actin-like ATPase domain"/>
    <property type="match status" value="1"/>
</dbReference>
<dbReference type="Proteomes" id="UP000190027">
    <property type="component" value="Unassembled WGS sequence"/>
</dbReference>
<dbReference type="InterPro" id="IPR043129">
    <property type="entry name" value="ATPase_NBD"/>
</dbReference>
<feature type="domain" description="Hydantoinase A/oxoprolinase" evidence="1">
    <location>
        <begin position="190"/>
        <end position="472"/>
    </location>
</feature>
<gene>
    <name evidence="3" type="ORF">SAMN02745704_02479</name>
</gene>
<dbReference type="Pfam" id="PF01968">
    <property type="entry name" value="Hydantoinase_A"/>
    <property type="match status" value="1"/>
</dbReference>
<dbReference type="GO" id="GO:0006749">
    <property type="term" value="P:glutathione metabolic process"/>
    <property type="evidence" value="ECO:0007669"/>
    <property type="project" value="TreeGrafter"/>
</dbReference>
<evidence type="ECO:0000313" key="3">
    <source>
        <dbReference type="EMBL" id="SKA93552.1"/>
    </source>
</evidence>
<dbReference type="RefSeq" id="WP_078718020.1">
    <property type="nucleotide sequence ID" value="NZ_FUYC01000017.1"/>
</dbReference>
<dbReference type="Pfam" id="PF05378">
    <property type="entry name" value="Hydant_A_N"/>
    <property type="match status" value="1"/>
</dbReference>
<evidence type="ECO:0000259" key="2">
    <source>
        <dbReference type="Pfam" id="PF05378"/>
    </source>
</evidence>